<protein>
    <submittedName>
        <fullName evidence="1">Alpha/beta hydrolase family protein</fullName>
    </submittedName>
</protein>
<keyword evidence="1" id="KW-0378">Hydrolase</keyword>
<gene>
    <name evidence="1" type="ORF">SAMN04488021_11167</name>
</gene>
<accession>A0A1I2ZY72</accession>
<dbReference type="SUPFAM" id="SSF53474">
    <property type="entry name" value="alpha/beta-Hydrolases"/>
    <property type="match status" value="1"/>
</dbReference>
<evidence type="ECO:0000313" key="1">
    <source>
        <dbReference type="EMBL" id="SFH42754.1"/>
    </source>
</evidence>
<dbReference type="GO" id="GO:0016787">
    <property type="term" value="F:hydrolase activity"/>
    <property type="evidence" value="ECO:0007669"/>
    <property type="project" value="UniProtKB-KW"/>
</dbReference>
<proteinExistence type="predicted"/>
<dbReference type="OrthoDB" id="8438831at2"/>
<dbReference type="Gene3D" id="3.40.50.1820">
    <property type="entry name" value="alpha/beta hydrolase"/>
    <property type="match status" value="1"/>
</dbReference>
<name>A0A1I2ZY72_9RHOB</name>
<dbReference type="AlphaFoldDB" id="A0A1I2ZY72"/>
<dbReference type="STRING" id="34004.SAMN04488021_11167"/>
<dbReference type="EMBL" id="FOPU01000011">
    <property type="protein sequence ID" value="SFH42754.1"/>
    <property type="molecule type" value="Genomic_DNA"/>
</dbReference>
<dbReference type="Proteomes" id="UP000183635">
    <property type="component" value="Unassembled WGS sequence"/>
</dbReference>
<organism evidence="1 2">
    <name type="scientific">Paracoccus aminovorans</name>
    <dbReference type="NCBI Taxonomy" id="34004"/>
    <lineage>
        <taxon>Bacteria</taxon>
        <taxon>Pseudomonadati</taxon>
        <taxon>Pseudomonadota</taxon>
        <taxon>Alphaproteobacteria</taxon>
        <taxon>Rhodobacterales</taxon>
        <taxon>Paracoccaceae</taxon>
        <taxon>Paracoccus</taxon>
    </lineage>
</organism>
<reference evidence="1 2" key="1">
    <citation type="submission" date="2016-10" db="EMBL/GenBank/DDBJ databases">
        <authorList>
            <person name="de Groot N.N."/>
        </authorList>
    </citation>
    <scope>NUCLEOTIDE SEQUENCE [LARGE SCALE GENOMIC DNA]</scope>
    <source>
        <strain evidence="1 2">DSM 8537</strain>
    </source>
</reference>
<keyword evidence="2" id="KW-1185">Reference proteome</keyword>
<sequence length="249" mass="25198">MTQPCAPWTDTARRMEATAAAVPIPVVVAEPEGPPKGTVLLVHGRNGAPGQPQIAEIARAYLARGWRVAAPELPHSAALPGSGPPALISFAGHTAAAAATWAWIAAQWPGAPRALAGHSIGAFAIAHLAAASPDAHHVLAVSPPMSGRVLMAAREAMGPAAIEEVRSEAPGYFEEMRTADAEPALNRTVAPLAVVTGAADGLVPLKEARAYFAAAPNARFFAALPDAHHCPAGAACADMLAAALAALGA</sequence>
<evidence type="ECO:0000313" key="2">
    <source>
        <dbReference type="Proteomes" id="UP000183635"/>
    </source>
</evidence>
<dbReference type="RefSeq" id="WP_074967199.1">
    <property type="nucleotide sequence ID" value="NZ_CBCRYP010000022.1"/>
</dbReference>
<dbReference type="InterPro" id="IPR029058">
    <property type="entry name" value="AB_hydrolase_fold"/>
</dbReference>